<feature type="transmembrane region" description="Helical" evidence="1">
    <location>
        <begin position="45"/>
        <end position="66"/>
    </location>
</feature>
<accession>A0A520N073</accession>
<evidence type="ECO:0000313" key="2">
    <source>
        <dbReference type="EMBL" id="RZO26892.1"/>
    </source>
</evidence>
<dbReference type="Proteomes" id="UP000315825">
    <property type="component" value="Unassembled WGS sequence"/>
</dbReference>
<name>A0A520N073_9GAMM</name>
<organism evidence="2 3">
    <name type="scientific">SAR86 cluster bacterium</name>
    <dbReference type="NCBI Taxonomy" id="2030880"/>
    <lineage>
        <taxon>Bacteria</taxon>
        <taxon>Pseudomonadati</taxon>
        <taxon>Pseudomonadota</taxon>
        <taxon>Gammaproteobacteria</taxon>
        <taxon>SAR86 cluster</taxon>
    </lineage>
</organism>
<dbReference type="EMBL" id="SHBE01000002">
    <property type="protein sequence ID" value="RZO26892.1"/>
    <property type="molecule type" value="Genomic_DNA"/>
</dbReference>
<comment type="caution">
    <text evidence="2">The sequence shown here is derived from an EMBL/GenBank/DDBJ whole genome shotgun (WGS) entry which is preliminary data.</text>
</comment>
<keyword evidence="1" id="KW-0472">Membrane</keyword>
<keyword evidence="1" id="KW-0812">Transmembrane</keyword>
<sequence length="116" mass="13862">MNKFQKILNRERKRKYRLRNPNLLTKYAMILANNSKSISIKPTDITFFCIFTLLGAYYNEIVLSLVQNFSLILFKPLLFIETFFYPIAISFGLITLYAMFREYEFNLFSTDRSEKK</sequence>
<proteinExistence type="predicted"/>
<reference evidence="2 3" key="1">
    <citation type="submission" date="2019-02" db="EMBL/GenBank/DDBJ databases">
        <title>Prokaryotic population dynamics and viral predation in marine succession experiment using metagenomics: the confinement effect.</title>
        <authorList>
            <person name="Haro-Moreno J.M."/>
            <person name="Rodriguez-Valera F."/>
            <person name="Lopez-Perez M."/>
        </authorList>
    </citation>
    <scope>NUCLEOTIDE SEQUENCE [LARGE SCALE GENOMIC DNA]</scope>
    <source>
        <strain evidence="2">MED-G159</strain>
    </source>
</reference>
<dbReference type="AlphaFoldDB" id="A0A520N073"/>
<keyword evidence="1" id="KW-1133">Transmembrane helix</keyword>
<evidence type="ECO:0000256" key="1">
    <source>
        <dbReference type="SAM" id="Phobius"/>
    </source>
</evidence>
<evidence type="ECO:0000313" key="3">
    <source>
        <dbReference type="Proteomes" id="UP000315825"/>
    </source>
</evidence>
<feature type="transmembrane region" description="Helical" evidence="1">
    <location>
        <begin position="78"/>
        <end position="100"/>
    </location>
</feature>
<protein>
    <submittedName>
        <fullName evidence="2">Uncharacterized protein</fullName>
    </submittedName>
</protein>
<gene>
    <name evidence="2" type="ORF">EVA92_01720</name>
</gene>